<feature type="signal peptide" evidence="2">
    <location>
        <begin position="1"/>
        <end position="24"/>
    </location>
</feature>
<accession>A0A0S4INI2</accession>
<dbReference type="InterPro" id="IPR007312">
    <property type="entry name" value="Phosphoesterase"/>
</dbReference>
<sequence>MQFSLKMLLVLMVMFLLCSATSHGAHVAASDFPVDRIKHVVVLMLENRAFDHFFGKFPGVNGLSGFEFNLLNVSNSASERIYVSSDAPYANQCDPDHSLPATTYKIFGPAQAQTGNLTTPSMSAFVQQEWLQDGFNSSVNFCNVMQGFAPDRLPVISALASEFAIMDHFFASVPGPTWPNRAFMLAATSSGLTETGVWYQNSTDLLLPSKTIYDQVSEAGGKWRHYYNDTPWELFLESVAFNPDHVRPVTELWDDAASGNLPDFAFINPRCGMNTTTGLGSNDDHPDHDVALGEQFIKDVYEALRASPQWNETLFVLTFDEHGGFYDHVSPPMDNIPPPDHLASYPDIGFPFDRLGMRIPTILVSPWVAKGSVISAPPAAQKPTPSSQYDLTSIMSTSRKLLSVLNSTGPLTKRDAWAATFEHALMTLDAPRTDCPTWLPSAPPPSRSTSAEGNLPVNGLQRDILSAHAHRLGVQHPHHIVYQGDVGEWLQTAYQQHRTSVYRRRVLDVAASMSVAMITVLEPHVSVLWKMSNLLDGLVQMFSTQINNTELCLSSGGIVSFSEVVAVPCSMVDLSQQWSVDAATTSVRPFLNASLCLTSYLLQGARHLYVTPCNDPQISLDSQSWGYGGLAAGAATADVMPGHLLFNNGPFVVALVRRGG</sequence>
<dbReference type="PANTHER" id="PTHR31956:SF1">
    <property type="entry name" value="NON-SPECIFIC PHOSPHOLIPASE C1"/>
    <property type="match status" value="1"/>
</dbReference>
<protein>
    <submittedName>
        <fullName evidence="3">Phospholipase C 3-like, putative</fullName>
    </submittedName>
</protein>
<dbReference type="GO" id="GO:0042578">
    <property type="term" value="F:phosphoric ester hydrolase activity"/>
    <property type="evidence" value="ECO:0007669"/>
    <property type="project" value="UniProtKB-ARBA"/>
</dbReference>
<dbReference type="Proteomes" id="UP000051952">
    <property type="component" value="Unassembled WGS sequence"/>
</dbReference>
<dbReference type="InterPro" id="IPR017850">
    <property type="entry name" value="Alkaline_phosphatase_core_sf"/>
</dbReference>
<dbReference type="PROSITE" id="PS50231">
    <property type="entry name" value="RICIN_B_LECTIN"/>
    <property type="match status" value="1"/>
</dbReference>
<keyword evidence="2" id="KW-0732">Signal</keyword>
<reference evidence="4" key="1">
    <citation type="submission" date="2015-09" db="EMBL/GenBank/DDBJ databases">
        <authorList>
            <consortium name="Pathogen Informatics"/>
        </authorList>
    </citation>
    <scope>NUCLEOTIDE SEQUENCE [LARGE SCALE GENOMIC DNA]</scope>
    <source>
        <strain evidence="4">Lake Konstanz</strain>
    </source>
</reference>
<dbReference type="PANTHER" id="PTHR31956">
    <property type="entry name" value="NON-SPECIFIC PHOSPHOLIPASE C4-RELATED"/>
    <property type="match status" value="1"/>
</dbReference>
<dbReference type="OMA" id="INPECCT"/>
<organism evidence="3 4">
    <name type="scientific">Bodo saltans</name>
    <name type="common">Flagellated protozoan</name>
    <dbReference type="NCBI Taxonomy" id="75058"/>
    <lineage>
        <taxon>Eukaryota</taxon>
        <taxon>Discoba</taxon>
        <taxon>Euglenozoa</taxon>
        <taxon>Kinetoplastea</taxon>
        <taxon>Metakinetoplastina</taxon>
        <taxon>Eubodonida</taxon>
        <taxon>Bodonidae</taxon>
        <taxon>Bodo</taxon>
    </lineage>
</organism>
<keyword evidence="4" id="KW-1185">Reference proteome</keyword>
<dbReference type="Pfam" id="PF04185">
    <property type="entry name" value="Phosphoesterase"/>
    <property type="match status" value="1"/>
</dbReference>
<keyword evidence="1" id="KW-0378">Hydrolase</keyword>
<name>A0A0S4INI2_BODSA</name>
<evidence type="ECO:0000256" key="2">
    <source>
        <dbReference type="SAM" id="SignalP"/>
    </source>
</evidence>
<dbReference type="VEuPathDB" id="TriTrypDB:BSAL_64645"/>
<dbReference type="Gene3D" id="3.40.720.10">
    <property type="entry name" value="Alkaline Phosphatase, subunit A"/>
    <property type="match status" value="2"/>
</dbReference>
<evidence type="ECO:0000313" key="4">
    <source>
        <dbReference type="Proteomes" id="UP000051952"/>
    </source>
</evidence>
<gene>
    <name evidence="3" type="ORF">BSAL_64645</name>
</gene>
<proteinExistence type="predicted"/>
<feature type="chain" id="PRO_5006621405" evidence="2">
    <location>
        <begin position="25"/>
        <end position="660"/>
    </location>
</feature>
<dbReference type="SUPFAM" id="SSF50370">
    <property type="entry name" value="Ricin B-like lectins"/>
    <property type="match status" value="1"/>
</dbReference>
<dbReference type="InterPro" id="IPR035992">
    <property type="entry name" value="Ricin_B-like_lectins"/>
</dbReference>
<evidence type="ECO:0000313" key="3">
    <source>
        <dbReference type="EMBL" id="CUF66623.1"/>
    </source>
</evidence>
<dbReference type="AlphaFoldDB" id="A0A0S4INI2"/>
<dbReference type="GO" id="GO:0009395">
    <property type="term" value="P:phospholipid catabolic process"/>
    <property type="evidence" value="ECO:0007669"/>
    <property type="project" value="TreeGrafter"/>
</dbReference>
<dbReference type="EMBL" id="CYKH01000377">
    <property type="protein sequence ID" value="CUF66623.1"/>
    <property type="molecule type" value="Genomic_DNA"/>
</dbReference>
<dbReference type="OrthoDB" id="5135119at2759"/>
<dbReference type="SUPFAM" id="SSF53649">
    <property type="entry name" value="Alkaline phosphatase-like"/>
    <property type="match status" value="1"/>
</dbReference>
<evidence type="ECO:0000256" key="1">
    <source>
        <dbReference type="ARBA" id="ARBA00022801"/>
    </source>
</evidence>